<accession>A0A8H7Y465</accession>
<keyword evidence="1" id="KW-0732">Signal</keyword>
<evidence type="ECO:0000256" key="1">
    <source>
        <dbReference type="SAM" id="SignalP"/>
    </source>
</evidence>
<protein>
    <submittedName>
        <fullName evidence="2">Uncharacterized protein</fullName>
    </submittedName>
</protein>
<dbReference type="AlphaFoldDB" id="A0A8H7Y465"/>
<feature type="chain" id="PRO_5034966900" evidence="1">
    <location>
        <begin position="19"/>
        <end position="146"/>
    </location>
</feature>
<organism evidence="2">
    <name type="scientific">Psilocybe cubensis</name>
    <name type="common">Psychedelic mushroom</name>
    <name type="synonym">Stropharia cubensis</name>
    <dbReference type="NCBI Taxonomy" id="181762"/>
    <lineage>
        <taxon>Eukaryota</taxon>
        <taxon>Fungi</taxon>
        <taxon>Dikarya</taxon>
        <taxon>Basidiomycota</taxon>
        <taxon>Agaricomycotina</taxon>
        <taxon>Agaricomycetes</taxon>
        <taxon>Agaricomycetidae</taxon>
        <taxon>Agaricales</taxon>
        <taxon>Agaricineae</taxon>
        <taxon>Strophariaceae</taxon>
        <taxon>Psilocybe</taxon>
    </lineage>
</organism>
<reference evidence="2" key="1">
    <citation type="submission" date="2021-02" db="EMBL/GenBank/DDBJ databases">
        <title>Psilocybe cubensis genome.</title>
        <authorList>
            <person name="Mckernan K.J."/>
            <person name="Crawford S."/>
            <person name="Trippe A."/>
            <person name="Kane L.T."/>
            <person name="Mclaughlin S."/>
        </authorList>
    </citation>
    <scope>NUCLEOTIDE SEQUENCE [LARGE SCALE GENOMIC DNA]</scope>
    <source>
        <strain evidence="2">MGC-MH-2018</strain>
    </source>
</reference>
<feature type="signal peptide" evidence="1">
    <location>
        <begin position="1"/>
        <end position="18"/>
    </location>
</feature>
<dbReference type="PROSITE" id="PS51257">
    <property type="entry name" value="PROKAR_LIPOPROTEIN"/>
    <property type="match status" value="1"/>
</dbReference>
<dbReference type="OrthoDB" id="3043660at2759"/>
<comment type="caution">
    <text evidence="2">The sequence shown here is derived from an EMBL/GenBank/DDBJ whole genome shotgun (WGS) entry which is preliminary data.</text>
</comment>
<gene>
    <name evidence="2" type="ORF">JR316_002908</name>
</gene>
<sequence>MKFLFLSSLISLAGSASAASLSCPDASRFGVPTVTPTTVKAGDSISVFVDLTCGVKNFGFIPQFLDYSIEVPANENNGFEQPIILARRTIASGTLSDSFTTTVPHAFYFANAAYNIIVGNIYNINGTDGSPVLVKGDVFIPITIEV</sequence>
<evidence type="ECO:0000313" key="2">
    <source>
        <dbReference type="EMBL" id="KAG5170833.1"/>
    </source>
</evidence>
<proteinExistence type="predicted"/>
<name>A0A8H7Y465_PSICU</name>
<dbReference type="EMBL" id="JAFIQS010000003">
    <property type="protein sequence ID" value="KAG5170833.1"/>
    <property type="molecule type" value="Genomic_DNA"/>
</dbReference>